<feature type="compositionally biased region" description="Polar residues" evidence="1">
    <location>
        <begin position="196"/>
        <end position="211"/>
    </location>
</feature>
<feature type="compositionally biased region" description="Basic and acidic residues" evidence="1">
    <location>
        <begin position="304"/>
        <end position="318"/>
    </location>
</feature>
<gene>
    <name evidence="2" type="ORF">M413DRAFT_9526</name>
</gene>
<dbReference type="Proteomes" id="UP000053424">
    <property type="component" value="Unassembled WGS sequence"/>
</dbReference>
<dbReference type="AlphaFoldDB" id="A0A0C2Y0T0"/>
<evidence type="ECO:0000313" key="2">
    <source>
        <dbReference type="EMBL" id="KIM43473.1"/>
    </source>
</evidence>
<accession>A0A0C2Y0T0</accession>
<feature type="region of interest" description="Disordered" evidence="1">
    <location>
        <begin position="149"/>
        <end position="389"/>
    </location>
</feature>
<reference evidence="2 3" key="1">
    <citation type="submission" date="2014-04" db="EMBL/GenBank/DDBJ databases">
        <authorList>
            <consortium name="DOE Joint Genome Institute"/>
            <person name="Kuo A."/>
            <person name="Gay G."/>
            <person name="Dore J."/>
            <person name="Kohler A."/>
            <person name="Nagy L.G."/>
            <person name="Floudas D."/>
            <person name="Copeland A."/>
            <person name="Barry K.W."/>
            <person name="Cichocki N."/>
            <person name="Veneault-Fourrey C."/>
            <person name="LaButti K."/>
            <person name="Lindquist E.A."/>
            <person name="Lipzen A."/>
            <person name="Lundell T."/>
            <person name="Morin E."/>
            <person name="Murat C."/>
            <person name="Sun H."/>
            <person name="Tunlid A."/>
            <person name="Henrissat B."/>
            <person name="Grigoriev I.V."/>
            <person name="Hibbett D.S."/>
            <person name="Martin F."/>
            <person name="Nordberg H.P."/>
            <person name="Cantor M.N."/>
            <person name="Hua S.X."/>
        </authorList>
    </citation>
    <scope>NUCLEOTIDE SEQUENCE [LARGE SCALE GENOMIC DNA]</scope>
    <source>
        <strain evidence="3">h7</strain>
    </source>
</reference>
<feature type="compositionally biased region" description="Basic and acidic residues" evidence="1">
    <location>
        <begin position="361"/>
        <end position="382"/>
    </location>
</feature>
<feature type="compositionally biased region" description="Polar residues" evidence="1">
    <location>
        <begin position="149"/>
        <end position="174"/>
    </location>
</feature>
<feature type="compositionally biased region" description="Acidic residues" evidence="1">
    <location>
        <begin position="320"/>
        <end position="333"/>
    </location>
</feature>
<feature type="compositionally biased region" description="Pro residues" evidence="1">
    <location>
        <begin position="247"/>
        <end position="262"/>
    </location>
</feature>
<evidence type="ECO:0000256" key="1">
    <source>
        <dbReference type="SAM" id="MobiDB-lite"/>
    </source>
</evidence>
<keyword evidence="3" id="KW-1185">Reference proteome</keyword>
<evidence type="ECO:0000313" key="3">
    <source>
        <dbReference type="Proteomes" id="UP000053424"/>
    </source>
</evidence>
<organism evidence="2 3">
    <name type="scientific">Hebeloma cylindrosporum</name>
    <dbReference type="NCBI Taxonomy" id="76867"/>
    <lineage>
        <taxon>Eukaryota</taxon>
        <taxon>Fungi</taxon>
        <taxon>Dikarya</taxon>
        <taxon>Basidiomycota</taxon>
        <taxon>Agaricomycotina</taxon>
        <taxon>Agaricomycetes</taxon>
        <taxon>Agaricomycetidae</taxon>
        <taxon>Agaricales</taxon>
        <taxon>Agaricineae</taxon>
        <taxon>Hymenogastraceae</taxon>
        <taxon>Hebeloma</taxon>
    </lineage>
</organism>
<feature type="compositionally biased region" description="Pro residues" evidence="1">
    <location>
        <begin position="214"/>
        <end position="233"/>
    </location>
</feature>
<protein>
    <submittedName>
        <fullName evidence="2">Uncharacterized protein</fullName>
    </submittedName>
</protein>
<proteinExistence type="predicted"/>
<sequence>MSPTRATSSLPPPEADLPIIPAATPAVATLPIAANTAIVDPAPLASKDKDTSQDRVPAPYRPSYLDYDERRFLETIRGLEDKRMWDEGCINARKQLVKFHRSFKKNGVPIPTVLDQVALYFVDLDRWPDQCHTGLMKFLAEMDQQQAVLGSPTGLPQPSSAPAPTEVVASTDQQRAMLPAPASPPPAREALVPSEPQVSSVEPQQPLSNAAQPLGPPIAPVQPPAAPVQPPIAPVGRLTGAAQSTPLPAPVPKPFAIPPPAVAGPSKAPSFPPTTPAGPTTVTTRRPISNPPPPSPVHGWNLRRRADPKGKGKARYVEVSEAEEEDELESEEEMVIKQDPDWNSLDLDRPTPQPSRKRKPKAEPKSAERPRESQEGAHEPTSDKTGAQQ</sequence>
<dbReference type="STRING" id="686832.A0A0C2Y0T0"/>
<dbReference type="EMBL" id="KN831775">
    <property type="protein sequence ID" value="KIM43473.1"/>
    <property type="molecule type" value="Genomic_DNA"/>
</dbReference>
<name>A0A0C2Y0T0_HEBCY</name>
<dbReference type="HOGENOM" id="CLU_709920_0_0_1"/>
<feature type="compositionally biased region" description="Low complexity" evidence="1">
    <location>
        <begin position="277"/>
        <end position="288"/>
    </location>
</feature>
<reference evidence="3" key="2">
    <citation type="submission" date="2015-01" db="EMBL/GenBank/DDBJ databases">
        <title>Evolutionary Origins and Diversification of the Mycorrhizal Mutualists.</title>
        <authorList>
            <consortium name="DOE Joint Genome Institute"/>
            <consortium name="Mycorrhizal Genomics Consortium"/>
            <person name="Kohler A."/>
            <person name="Kuo A."/>
            <person name="Nagy L.G."/>
            <person name="Floudas D."/>
            <person name="Copeland A."/>
            <person name="Barry K.W."/>
            <person name="Cichocki N."/>
            <person name="Veneault-Fourrey C."/>
            <person name="LaButti K."/>
            <person name="Lindquist E.A."/>
            <person name="Lipzen A."/>
            <person name="Lundell T."/>
            <person name="Morin E."/>
            <person name="Murat C."/>
            <person name="Riley R."/>
            <person name="Ohm R."/>
            <person name="Sun H."/>
            <person name="Tunlid A."/>
            <person name="Henrissat B."/>
            <person name="Grigoriev I.V."/>
            <person name="Hibbett D.S."/>
            <person name="Martin F."/>
        </authorList>
    </citation>
    <scope>NUCLEOTIDE SEQUENCE [LARGE SCALE GENOMIC DNA]</scope>
    <source>
        <strain evidence="3">h7</strain>
    </source>
</reference>